<feature type="region of interest" description="Disordered" evidence="1">
    <location>
        <begin position="215"/>
        <end position="288"/>
    </location>
</feature>
<keyword evidence="2" id="KW-0732">Signal</keyword>
<comment type="caution">
    <text evidence="3">The sequence shown here is derived from an EMBL/GenBank/DDBJ whole genome shotgun (WGS) entry which is preliminary data.</text>
</comment>
<feature type="compositionally biased region" description="Gly residues" evidence="1">
    <location>
        <begin position="42"/>
        <end position="56"/>
    </location>
</feature>
<evidence type="ECO:0008006" key="5">
    <source>
        <dbReference type="Google" id="ProtNLM"/>
    </source>
</evidence>
<organism evidence="3 4">
    <name type="scientific">Paraherbaspirillum soli</name>
    <dbReference type="NCBI Taxonomy" id="631222"/>
    <lineage>
        <taxon>Bacteria</taxon>
        <taxon>Pseudomonadati</taxon>
        <taxon>Pseudomonadota</taxon>
        <taxon>Betaproteobacteria</taxon>
        <taxon>Burkholderiales</taxon>
        <taxon>Oxalobacteraceae</taxon>
        <taxon>Paraherbaspirillum</taxon>
    </lineage>
</organism>
<accession>A0ABW0MAM8</accession>
<feature type="region of interest" description="Disordered" evidence="1">
    <location>
        <begin position="23"/>
        <end position="56"/>
    </location>
</feature>
<proteinExistence type="predicted"/>
<feature type="region of interest" description="Disordered" evidence="1">
    <location>
        <begin position="95"/>
        <end position="126"/>
    </location>
</feature>
<feature type="compositionally biased region" description="Polar residues" evidence="1">
    <location>
        <begin position="244"/>
        <end position="265"/>
    </location>
</feature>
<feature type="compositionally biased region" description="Low complexity" evidence="1">
    <location>
        <begin position="95"/>
        <end position="113"/>
    </location>
</feature>
<keyword evidence="4" id="KW-1185">Reference proteome</keyword>
<feature type="compositionally biased region" description="Low complexity" evidence="1">
    <location>
        <begin position="23"/>
        <end position="41"/>
    </location>
</feature>
<feature type="chain" id="PRO_5046832054" description="CheA signal transduction histidine kinase" evidence="2">
    <location>
        <begin position="21"/>
        <end position="288"/>
    </location>
</feature>
<gene>
    <name evidence="3" type="ORF">ACFPM8_12955</name>
</gene>
<reference evidence="4" key="1">
    <citation type="journal article" date="2019" name="Int. J. Syst. Evol. Microbiol.">
        <title>The Global Catalogue of Microorganisms (GCM) 10K type strain sequencing project: providing services to taxonomists for standard genome sequencing and annotation.</title>
        <authorList>
            <consortium name="The Broad Institute Genomics Platform"/>
            <consortium name="The Broad Institute Genome Sequencing Center for Infectious Disease"/>
            <person name="Wu L."/>
            <person name="Ma J."/>
        </authorList>
    </citation>
    <scope>NUCLEOTIDE SEQUENCE [LARGE SCALE GENOMIC DNA]</scope>
    <source>
        <strain evidence="4">JCM 17066</strain>
    </source>
</reference>
<dbReference type="RefSeq" id="WP_378997973.1">
    <property type="nucleotide sequence ID" value="NZ_JBHSMT010000023.1"/>
</dbReference>
<evidence type="ECO:0000313" key="4">
    <source>
        <dbReference type="Proteomes" id="UP001596045"/>
    </source>
</evidence>
<evidence type="ECO:0000256" key="2">
    <source>
        <dbReference type="SAM" id="SignalP"/>
    </source>
</evidence>
<evidence type="ECO:0000256" key="1">
    <source>
        <dbReference type="SAM" id="MobiDB-lite"/>
    </source>
</evidence>
<dbReference type="Proteomes" id="UP001596045">
    <property type="component" value="Unassembled WGS sequence"/>
</dbReference>
<feature type="signal peptide" evidence="2">
    <location>
        <begin position="1"/>
        <end position="20"/>
    </location>
</feature>
<dbReference type="EMBL" id="JBHSMT010000023">
    <property type="protein sequence ID" value="MFC5474864.1"/>
    <property type="molecule type" value="Genomic_DNA"/>
</dbReference>
<sequence>MKRHLIGILVASIFTVPAVAHESSAPAPAPTSSSNSTSTSSGGAGGAGGAASGGSATGGTATNTVAGTSGANATGGTSRAAGGSANVTLSVTLPSTASGTSGTGTAAGATTSAVGDPGSSPNNTKATVDYTGSYSIKTTPNVVAPSLTTTLSDTCMGSVSFGVSVTGFGATAASTMVDQACVRRLDAREFRSMGMNDVALALLCQGEANRKAVESTGRSCPGMEKPAATAPSTDIGHSGAGSVIGQNSASSVGATSTSNVVQPQVNDPIIRSRLGMDPLPDLSLAKDH</sequence>
<protein>
    <recommendedName>
        <fullName evidence="5">CheA signal transduction histidine kinase</fullName>
    </recommendedName>
</protein>
<evidence type="ECO:0000313" key="3">
    <source>
        <dbReference type="EMBL" id="MFC5474864.1"/>
    </source>
</evidence>
<name>A0ABW0MAM8_9BURK</name>